<reference evidence="1" key="1">
    <citation type="submission" date="2020-08" db="EMBL/GenBank/DDBJ databases">
        <title>Multicomponent nature underlies the extraordinary mechanical properties of spider dragline silk.</title>
        <authorList>
            <person name="Kono N."/>
            <person name="Nakamura H."/>
            <person name="Mori M."/>
            <person name="Yoshida Y."/>
            <person name="Ohtoshi R."/>
            <person name="Malay A.D."/>
            <person name="Moran D.A.P."/>
            <person name="Tomita M."/>
            <person name="Numata K."/>
            <person name="Arakawa K."/>
        </authorList>
    </citation>
    <scope>NUCLEOTIDE SEQUENCE</scope>
</reference>
<organism evidence="1 2">
    <name type="scientific">Trichonephila clavipes</name>
    <name type="common">Golden silk orbweaver</name>
    <name type="synonym">Nephila clavipes</name>
    <dbReference type="NCBI Taxonomy" id="2585209"/>
    <lineage>
        <taxon>Eukaryota</taxon>
        <taxon>Metazoa</taxon>
        <taxon>Ecdysozoa</taxon>
        <taxon>Arthropoda</taxon>
        <taxon>Chelicerata</taxon>
        <taxon>Arachnida</taxon>
        <taxon>Araneae</taxon>
        <taxon>Araneomorphae</taxon>
        <taxon>Entelegynae</taxon>
        <taxon>Araneoidea</taxon>
        <taxon>Nephilidae</taxon>
        <taxon>Trichonephila</taxon>
    </lineage>
</organism>
<dbReference type="Proteomes" id="UP000887159">
    <property type="component" value="Unassembled WGS sequence"/>
</dbReference>
<gene>
    <name evidence="1" type="ORF">TNCV_2182941</name>
</gene>
<accession>A0A8X6VV03</accession>
<evidence type="ECO:0000313" key="2">
    <source>
        <dbReference type="Proteomes" id="UP000887159"/>
    </source>
</evidence>
<proteinExistence type="predicted"/>
<dbReference type="AlphaFoldDB" id="A0A8X6VV03"/>
<evidence type="ECO:0000313" key="1">
    <source>
        <dbReference type="EMBL" id="GFY23033.1"/>
    </source>
</evidence>
<keyword evidence="2" id="KW-1185">Reference proteome</keyword>
<comment type="caution">
    <text evidence="1">The sequence shown here is derived from an EMBL/GenBank/DDBJ whole genome shotgun (WGS) entry which is preliminary data.</text>
</comment>
<protein>
    <submittedName>
        <fullName evidence="1">Uncharacterized protein</fullName>
    </submittedName>
</protein>
<sequence>MIMRALSENMDFSPTRQTQVAACEKLTDTFTGISACHKSMHDESLRSPCPMNSFTELYRMSTQAMAKKKEEMVSELKTLPPSPAQELIAMNIKFQLPW</sequence>
<name>A0A8X6VV03_TRICX</name>
<dbReference type="EMBL" id="BMAU01021361">
    <property type="protein sequence ID" value="GFY23033.1"/>
    <property type="molecule type" value="Genomic_DNA"/>
</dbReference>